<keyword evidence="7" id="KW-0653">Protein transport</keyword>
<feature type="transmembrane region" description="Helical" evidence="8">
    <location>
        <begin position="31"/>
        <end position="55"/>
    </location>
</feature>
<evidence type="ECO:0000256" key="1">
    <source>
        <dbReference type="ARBA" id="ARBA00004162"/>
    </source>
</evidence>
<evidence type="ECO:0000313" key="10">
    <source>
        <dbReference type="Proteomes" id="UP001379533"/>
    </source>
</evidence>
<evidence type="ECO:0000256" key="4">
    <source>
        <dbReference type="ARBA" id="ARBA00022692"/>
    </source>
</evidence>
<evidence type="ECO:0000256" key="2">
    <source>
        <dbReference type="ARBA" id="ARBA00005811"/>
    </source>
</evidence>
<reference evidence="9 10" key="1">
    <citation type="submission" date="2021-12" db="EMBL/GenBank/DDBJ databases">
        <title>Discovery of the Pendulisporaceae a myxobacterial family with distinct sporulation behavior and unique specialized metabolism.</title>
        <authorList>
            <person name="Garcia R."/>
            <person name="Popoff A."/>
            <person name="Bader C.D."/>
            <person name="Loehr J."/>
            <person name="Walesch S."/>
            <person name="Walt C."/>
            <person name="Boldt J."/>
            <person name="Bunk B."/>
            <person name="Haeckl F.J.F.P.J."/>
            <person name="Gunesch A.P."/>
            <person name="Birkelbach J."/>
            <person name="Nuebel U."/>
            <person name="Pietschmann T."/>
            <person name="Bach T."/>
            <person name="Mueller R."/>
        </authorList>
    </citation>
    <scope>NUCLEOTIDE SEQUENCE [LARGE SCALE GENOMIC DNA]</scope>
    <source>
        <strain evidence="9 10">MSr12523</strain>
    </source>
</reference>
<name>A0ABZ2KGA0_9BACT</name>
<evidence type="ECO:0000256" key="3">
    <source>
        <dbReference type="ARBA" id="ARBA00022475"/>
    </source>
</evidence>
<dbReference type="RefSeq" id="WP_394847715.1">
    <property type="nucleotide sequence ID" value="NZ_CP089982.1"/>
</dbReference>
<evidence type="ECO:0000256" key="7">
    <source>
        <dbReference type="RuleBase" id="RU003879"/>
    </source>
</evidence>
<protein>
    <submittedName>
        <fullName evidence="9">Biopolymer transporter ExbD</fullName>
    </submittedName>
</protein>
<evidence type="ECO:0000256" key="5">
    <source>
        <dbReference type="ARBA" id="ARBA00022989"/>
    </source>
</evidence>
<accession>A0ABZ2KGA0</accession>
<keyword evidence="10" id="KW-1185">Reference proteome</keyword>
<comment type="similarity">
    <text evidence="2 7">Belongs to the ExbD/TolR family.</text>
</comment>
<sequence length="183" mass="20004">MPVHNPGRRLMHAVPLRFVQKKVQGFGHRSINANLSLTSMIDFLVVTVVFLLMTFSASGETPVQKGVNLPKAENTLDMIDAPLVAVAGSQVLVDGAPAGNTRAIEESGPPPRMQRIDELYNMLKGKRETWKQARPGKEFPGVVVLQIDQEVPAVVVKSVFQTAAFAGYPNVSFMVNMIPKTDH</sequence>
<keyword evidence="4 7" id="KW-0812">Transmembrane</keyword>
<organism evidence="9 10">
    <name type="scientific">Pendulispora brunnea</name>
    <dbReference type="NCBI Taxonomy" id="2905690"/>
    <lineage>
        <taxon>Bacteria</taxon>
        <taxon>Pseudomonadati</taxon>
        <taxon>Myxococcota</taxon>
        <taxon>Myxococcia</taxon>
        <taxon>Myxococcales</taxon>
        <taxon>Sorangiineae</taxon>
        <taxon>Pendulisporaceae</taxon>
        <taxon>Pendulispora</taxon>
    </lineage>
</organism>
<comment type="subcellular location">
    <subcellularLocation>
        <location evidence="1">Cell membrane</location>
        <topology evidence="1">Single-pass membrane protein</topology>
    </subcellularLocation>
    <subcellularLocation>
        <location evidence="7">Cell membrane</location>
        <topology evidence="7">Single-pass type II membrane protein</topology>
    </subcellularLocation>
</comment>
<evidence type="ECO:0000256" key="8">
    <source>
        <dbReference type="SAM" id="Phobius"/>
    </source>
</evidence>
<keyword evidence="3" id="KW-1003">Cell membrane</keyword>
<keyword evidence="5 8" id="KW-1133">Transmembrane helix</keyword>
<dbReference type="EMBL" id="CP089982">
    <property type="protein sequence ID" value="WXA97099.1"/>
    <property type="molecule type" value="Genomic_DNA"/>
</dbReference>
<gene>
    <name evidence="9" type="ORF">LZC95_09655</name>
</gene>
<keyword evidence="7" id="KW-0813">Transport</keyword>
<keyword evidence="6 8" id="KW-0472">Membrane</keyword>
<proteinExistence type="inferred from homology"/>
<dbReference type="Proteomes" id="UP001379533">
    <property type="component" value="Chromosome"/>
</dbReference>
<dbReference type="Pfam" id="PF02472">
    <property type="entry name" value="ExbD"/>
    <property type="match status" value="1"/>
</dbReference>
<evidence type="ECO:0000256" key="6">
    <source>
        <dbReference type="ARBA" id="ARBA00023136"/>
    </source>
</evidence>
<evidence type="ECO:0000313" key="9">
    <source>
        <dbReference type="EMBL" id="WXA97099.1"/>
    </source>
</evidence>
<dbReference type="InterPro" id="IPR003400">
    <property type="entry name" value="ExbD"/>
</dbReference>